<feature type="region of interest" description="Disordered" evidence="8">
    <location>
        <begin position="331"/>
        <end position="356"/>
    </location>
</feature>
<dbReference type="FunFam" id="3.30.710.10:FF:000022">
    <property type="entry name" value="SKP1-like protein 21 isoform X1"/>
    <property type="match status" value="1"/>
</dbReference>
<keyword evidence="5" id="KW-0833">Ubl conjugation pathway</keyword>
<name>A0A453J8Q5_AEGTS</name>
<dbReference type="EnsemblPlants" id="AET4Gv20833200.2">
    <property type="protein sequence ID" value="AET4Gv20833200.2"/>
    <property type="gene ID" value="AET4Gv20833200"/>
</dbReference>
<evidence type="ECO:0000313" key="10">
    <source>
        <dbReference type="EnsemblPlants" id="AET4Gv20833200.2"/>
    </source>
</evidence>
<comment type="function">
    <text evidence="7">Involved in ubiquitination and subsequent proteasomal degradation of target proteins. Together with CUL1, RBX1 and a F-box protein, it forms a SCF E3 ubiquitin ligase complex. The functional specificity of this complex depends on the type of F-box protein. In the SCF complex, it serves as an adapter that links the F-box protein to CUL1.</text>
</comment>
<evidence type="ECO:0000256" key="5">
    <source>
        <dbReference type="ARBA" id="ARBA00022786"/>
    </source>
</evidence>
<evidence type="ECO:0000313" key="11">
    <source>
        <dbReference type="Proteomes" id="UP000015105"/>
    </source>
</evidence>
<dbReference type="GO" id="GO:0016567">
    <property type="term" value="P:protein ubiquitination"/>
    <property type="evidence" value="ECO:0007669"/>
    <property type="project" value="UniProtKB-UniPathway"/>
</dbReference>
<feature type="region of interest" description="Disordered" evidence="8">
    <location>
        <begin position="278"/>
        <end position="310"/>
    </location>
</feature>
<dbReference type="InterPro" id="IPR016897">
    <property type="entry name" value="SKP1"/>
</dbReference>
<feature type="region of interest" description="Disordered" evidence="8">
    <location>
        <begin position="1"/>
        <end position="26"/>
    </location>
</feature>
<comment type="subunit">
    <text evidence="4">Part of a SCF (SKP1-cullin-F-box) protein ligase complex.</text>
</comment>
<dbReference type="SUPFAM" id="SSF81382">
    <property type="entry name" value="Skp1 dimerisation domain-like"/>
    <property type="match status" value="1"/>
</dbReference>
<feature type="domain" description="SKP1 component dimerisation" evidence="9">
    <location>
        <begin position="182"/>
        <end position="220"/>
    </location>
</feature>
<reference evidence="10" key="3">
    <citation type="journal article" date="2017" name="Nature">
        <title>Genome sequence of the progenitor of the wheat D genome Aegilops tauschii.</title>
        <authorList>
            <person name="Luo M.C."/>
            <person name="Gu Y.Q."/>
            <person name="Puiu D."/>
            <person name="Wang H."/>
            <person name="Twardziok S.O."/>
            <person name="Deal K.R."/>
            <person name="Huo N."/>
            <person name="Zhu T."/>
            <person name="Wang L."/>
            <person name="Wang Y."/>
            <person name="McGuire P.E."/>
            <person name="Liu S."/>
            <person name="Long H."/>
            <person name="Ramasamy R.K."/>
            <person name="Rodriguez J.C."/>
            <person name="Van S.L."/>
            <person name="Yuan L."/>
            <person name="Wang Z."/>
            <person name="Xia Z."/>
            <person name="Xiao L."/>
            <person name="Anderson O.D."/>
            <person name="Ouyang S."/>
            <person name="Liang Y."/>
            <person name="Zimin A.V."/>
            <person name="Pertea G."/>
            <person name="Qi P."/>
            <person name="Bennetzen J.L."/>
            <person name="Dai X."/>
            <person name="Dawson M.W."/>
            <person name="Muller H.G."/>
            <person name="Kugler K."/>
            <person name="Rivarola-Duarte L."/>
            <person name="Spannagl M."/>
            <person name="Mayer K.F.X."/>
            <person name="Lu F.H."/>
            <person name="Bevan M.W."/>
            <person name="Leroy P."/>
            <person name="Li P."/>
            <person name="You F.M."/>
            <person name="Sun Q."/>
            <person name="Liu Z."/>
            <person name="Lyons E."/>
            <person name="Wicker T."/>
            <person name="Salzberg S.L."/>
            <person name="Devos K.M."/>
            <person name="Dvorak J."/>
        </authorList>
    </citation>
    <scope>NUCLEOTIDE SEQUENCE [LARGE SCALE GENOMIC DNA]</scope>
    <source>
        <strain evidence="10">cv. AL8/78</strain>
    </source>
</reference>
<comment type="similarity">
    <text evidence="3">Belongs to the SKP1 family.</text>
</comment>
<accession>A0A453J8Q5</accession>
<organism evidence="10 11">
    <name type="scientific">Aegilops tauschii subsp. strangulata</name>
    <name type="common">Goatgrass</name>
    <dbReference type="NCBI Taxonomy" id="200361"/>
    <lineage>
        <taxon>Eukaryota</taxon>
        <taxon>Viridiplantae</taxon>
        <taxon>Streptophyta</taxon>
        <taxon>Embryophyta</taxon>
        <taxon>Tracheophyta</taxon>
        <taxon>Spermatophyta</taxon>
        <taxon>Magnoliopsida</taxon>
        <taxon>Liliopsida</taxon>
        <taxon>Poales</taxon>
        <taxon>Poaceae</taxon>
        <taxon>BOP clade</taxon>
        <taxon>Pooideae</taxon>
        <taxon>Triticodae</taxon>
        <taxon>Triticeae</taxon>
        <taxon>Triticinae</taxon>
        <taxon>Aegilops</taxon>
    </lineage>
</organism>
<keyword evidence="11" id="KW-1185">Reference proteome</keyword>
<evidence type="ECO:0000256" key="7">
    <source>
        <dbReference type="ARBA" id="ARBA00054396"/>
    </source>
</evidence>
<evidence type="ECO:0000256" key="2">
    <source>
        <dbReference type="ARBA" id="ARBA00004906"/>
    </source>
</evidence>
<sequence length="410" mass="46115">LATAAAAALPPSSPPPPPSSARSLRPPELVAGHWSTRWRNTYKGVTCKFSAASSFSHIFFLALARMSESELSVIKPESLKTYIWLQCFDGSIQQVEEEVAMFCPMICREIVKNGTGSSKNHAIALPERVNPSSLSLILDYCRFHQVPGRSNKERKSFDEKFVRIDTEKLCELTSAADSLQLKPLVDLTSRALARIIEGKTPEEIRDIFHLPDDLTEEEKLEPLKNINDDPRIRLLNRLYAKKRKELQERQKLKDIQVQQEQKDERSLDELLCFINGDGGSGGGKAGKNKKKNKRRKDPKNLPKADPEHVNKEEGACAVPCNAGAVNNISRAPCPSSDVQDDNEYPFEDGDLDDGLDPAMQEELDREVEDFARRLNSVWPERMHLGQERRIESQLIGGNGSLQRFSGFNHR</sequence>
<dbReference type="InterPro" id="IPR011333">
    <property type="entry name" value="SKP1/BTB/POZ_sf"/>
</dbReference>
<reference evidence="11" key="2">
    <citation type="journal article" date="2017" name="Nat. Plants">
        <title>The Aegilops tauschii genome reveals multiple impacts of transposons.</title>
        <authorList>
            <person name="Zhao G."/>
            <person name="Zou C."/>
            <person name="Li K."/>
            <person name="Wang K."/>
            <person name="Li T."/>
            <person name="Gao L."/>
            <person name="Zhang X."/>
            <person name="Wang H."/>
            <person name="Yang Z."/>
            <person name="Liu X."/>
            <person name="Jiang W."/>
            <person name="Mao L."/>
            <person name="Kong X."/>
            <person name="Jiao Y."/>
            <person name="Jia J."/>
        </authorList>
    </citation>
    <scope>NUCLEOTIDE SEQUENCE [LARGE SCALE GENOMIC DNA]</scope>
    <source>
        <strain evidence="11">cv. AL8/78</strain>
    </source>
</reference>
<dbReference type="InterPro" id="IPR036296">
    <property type="entry name" value="SKP1-like_dim_sf"/>
</dbReference>
<proteinExistence type="inferred from homology"/>
<comment type="pathway">
    <text evidence="2">Protein modification; protein ubiquitination.</text>
</comment>
<dbReference type="STRING" id="200361.A0A453J8Q5"/>
<feature type="compositionally biased region" description="Basic and acidic residues" evidence="8">
    <location>
        <begin position="298"/>
        <end position="310"/>
    </location>
</feature>
<dbReference type="GO" id="GO:0009867">
    <property type="term" value="P:jasmonic acid mediated signaling pathway"/>
    <property type="evidence" value="ECO:0007669"/>
    <property type="project" value="UniProtKB-ARBA"/>
</dbReference>
<evidence type="ECO:0000259" key="9">
    <source>
        <dbReference type="Pfam" id="PF01466"/>
    </source>
</evidence>
<evidence type="ECO:0000256" key="3">
    <source>
        <dbReference type="ARBA" id="ARBA00009993"/>
    </source>
</evidence>
<reference evidence="10" key="5">
    <citation type="journal article" date="2021" name="G3 (Bethesda)">
        <title>Aegilops tauschii genome assembly Aet v5.0 features greater sequence contiguity and improved annotation.</title>
        <authorList>
            <person name="Wang L."/>
            <person name="Zhu T."/>
            <person name="Rodriguez J.C."/>
            <person name="Deal K.R."/>
            <person name="Dubcovsky J."/>
            <person name="McGuire P.E."/>
            <person name="Lux T."/>
            <person name="Spannagl M."/>
            <person name="Mayer K.F.X."/>
            <person name="Baldrich P."/>
            <person name="Meyers B.C."/>
            <person name="Huo N."/>
            <person name="Gu Y.Q."/>
            <person name="Zhou H."/>
            <person name="Devos K.M."/>
            <person name="Bennetzen J.L."/>
            <person name="Unver T."/>
            <person name="Budak H."/>
            <person name="Gulick P.J."/>
            <person name="Galiba G."/>
            <person name="Kalapos B."/>
            <person name="Nelson D.R."/>
            <person name="Li P."/>
            <person name="You F.M."/>
            <person name="Luo M.C."/>
            <person name="Dvorak J."/>
        </authorList>
    </citation>
    <scope>NUCLEOTIDE SEQUENCE [LARGE SCALE GENOMIC DNA]</scope>
    <source>
        <strain evidence="10">cv. AL8/78</strain>
    </source>
</reference>
<comment type="subcellular location">
    <subcellularLocation>
        <location evidence="1">Nucleus</location>
    </subcellularLocation>
</comment>
<dbReference type="Pfam" id="PF01466">
    <property type="entry name" value="Skp1"/>
    <property type="match status" value="1"/>
</dbReference>
<protein>
    <recommendedName>
        <fullName evidence="9">SKP1 component dimerisation domain-containing protein</fullName>
    </recommendedName>
</protein>
<dbReference type="InterPro" id="IPR016072">
    <property type="entry name" value="Skp1_comp_dimer"/>
</dbReference>
<dbReference type="PANTHER" id="PTHR11165">
    <property type="entry name" value="SKP1"/>
    <property type="match status" value="1"/>
</dbReference>
<dbReference type="Gene3D" id="3.30.710.10">
    <property type="entry name" value="Potassium Channel Kv1.1, Chain A"/>
    <property type="match status" value="1"/>
</dbReference>
<reference evidence="11" key="1">
    <citation type="journal article" date="2014" name="Science">
        <title>Ancient hybridizations among the ancestral genomes of bread wheat.</title>
        <authorList>
            <consortium name="International Wheat Genome Sequencing Consortium,"/>
            <person name="Marcussen T."/>
            <person name="Sandve S.R."/>
            <person name="Heier L."/>
            <person name="Spannagl M."/>
            <person name="Pfeifer M."/>
            <person name="Jakobsen K.S."/>
            <person name="Wulff B.B."/>
            <person name="Steuernagel B."/>
            <person name="Mayer K.F."/>
            <person name="Olsen O.A."/>
        </authorList>
    </citation>
    <scope>NUCLEOTIDE SEQUENCE [LARGE SCALE GENOMIC DNA]</scope>
    <source>
        <strain evidence="11">cv. AL8/78</strain>
    </source>
</reference>
<evidence type="ECO:0000256" key="1">
    <source>
        <dbReference type="ARBA" id="ARBA00004123"/>
    </source>
</evidence>
<feature type="compositionally biased region" description="Acidic residues" evidence="8">
    <location>
        <begin position="338"/>
        <end position="356"/>
    </location>
</feature>
<feature type="compositionally biased region" description="Low complexity" evidence="8">
    <location>
        <begin position="1"/>
        <end position="10"/>
    </location>
</feature>
<evidence type="ECO:0000256" key="6">
    <source>
        <dbReference type="ARBA" id="ARBA00023242"/>
    </source>
</evidence>
<keyword evidence="6" id="KW-0539">Nucleus</keyword>
<dbReference type="Gramene" id="AET4Gv20833200.2">
    <property type="protein sequence ID" value="AET4Gv20833200.2"/>
    <property type="gene ID" value="AET4Gv20833200"/>
</dbReference>
<dbReference type="SUPFAM" id="SSF54695">
    <property type="entry name" value="POZ domain"/>
    <property type="match status" value="1"/>
</dbReference>
<reference evidence="10" key="4">
    <citation type="submission" date="2019-03" db="UniProtKB">
        <authorList>
            <consortium name="EnsemblPlants"/>
        </authorList>
    </citation>
    <scope>IDENTIFICATION</scope>
</reference>
<evidence type="ECO:0000256" key="4">
    <source>
        <dbReference type="ARBA" id="ARBA00011621"/>
    </source>
</evidence>
<evidence type="ECO:0000256" key="8">
    <source>
        <dbReference type="SAM" id="MobiDB-lite"/>
    </source>
</evidence>
<dbReference type="UniPathway" id="UPA00143"/>
<dbReference type="GO" id="GO:0006511">
    <property type="term" value="P:ubiquitin-dependent protein catabolic process"/>
    <property type="evidence" value="ECO:0007669"/>
    <property type="project" value="InterPro"/>
</dbReference>
<dbReference type="AlphaFoldDB" id="A0A453J8Q5"/>
<feature type="compositionally biased region" description="Basic residues" evidence="8">
    <location>
        <begin position="286"/>
        <end position="297"/>
    </location>
</feature>
<dbReference type="SMART" id="SM00512">
    <property type="entry name" value="Skp1"/>
    <property type="match status" value="1"/>
</dbReference>
<dbReference type="GO" id="GO:0005634">
    <property type="term" value="C:nucleus"/>
    <property type="evidence" value="ECO:0007669"/>
    <property type="project" value="UniProtKB-SubCell"/>
</dbReference>
<dbReference type="InterPro" id="IPR001232">
    <property type="entry name" value="SKP1-like"/>
</dbReference>
<dbReference type="Proteomes" id="UP000015105">
    <property type="component" value="Chromosome 4D"/>
</dbReference>